<name>A0A7C8IHD0_9PEZI</name>
<proteinExistence type="predicted"/>
<dbReference type="SUPFAM" id="SSF46785">
    <property type="entry name" value="Winged helix' DNA-binding domain"/>
    <property type="match status" value="1"/>
</dbReference>
<accession>A0A7C8IHD0</accession>
<dbReference type="EMBL" id="WUBL01000185">
    <property type="protein sequence ID" value="KAF2963729.1"/>
    <property type="molecule type" value="Genomic_DNA"/>
</dbReference>
<dbReference type="InterPro" id="IPR029063">
    <property type="entry name" value="SAM-dependent_MTases_sf"/>
</dbReference>
<gene>
    <name evidence="5" type="ORF">GQX73_g9838</name>
</gene>
<dbReference type="GO" id="GO:0008171">
    <property type="term" value="F:O-methyltransferase activity"/>
    <property type="evidence" value="ECO:0007669"/>
    <property type="project" value="InterPro"/>
</dbReference>
<evidence type="ECO:0000259" key="4">
    <source>
        <dbReference type="Pfam" id="PF00891"/>
    </source>
</evidence>
<dbReference type="GO" id="GO:0032259">
    <property type="term" value="P:methylation"/>
    <property type="evidence" value="ECO:0007669"/>
    <property type="project" value="UniProtKB-KW"/>
</dbReference>
<evidence type="ECO:0000256" key="3">
    <source>
        <dbReference type="ARBA" id="ARBA00022691"/>
    </source>
</evidence>
<keyword evidence="6" id="KW-1185">Reference proteome</keyword>
<dbReference type="InParanoid" id="A0A7C8IHD0"/>
<organism evidence="5 6">
    <name type="scientific">Xylaria multiplex</name>
    <dbReference type="NCBI Taxonomy" id="323545"/>
    <lineage>
        <taxon>Eukaryota</taxon>
        <taxon>Fungi</taxon>
        <taxon>Dikarya</taxon>
        <taxon>Ascomycota</taxon>
        <taxon>Pezizomycotina</taxon>
        <taxon>Sordariomycetes</taxon>
        <taxon>Xylariomycetidae</taxon>
        <taxon>Xylariales</taxon>
        <taxon>Xylariaceae</taxon>
        <taxon>Xylaria</taxon>
    </lineage>
</organism>
<dbReference type="PANTHER" id="PTHR43712:SF12">
    <property type="entry name" value="STERIGMATOCYSTIN 8-O-METHYLTRANSFERASE"/>
    <property type="match status" value="1"/>
</dbReference>
<evidence type="ECO:0000313" key="6">
    <source>
        <dbReference type="Proteomes" id="UP000481858"/>
    </source>
</evidence>
<keyword evidence="1" id="KW-0489">Methyltransferase</keyword>
<dbReference type="PROSITE" id="PS51683">
    <property type="entry name" value="SAM_OMT_II"/>
    <property type="match status" value="1"/>
</dbReference>
<dbReference type="Pfam" id="PF00891">
    <property type="entry name" value="Methyltransf_2"/>
    <property type="match status" value="1"/>
</dbReference>
<reference evidence="5 6" key="1">
    <citation type="submission" date="2019-12" db="EMBL/GenBank/DDBJ databases">
        <title>Draft genome sequence of the ascomycete Xylaria multiplex DSM 110363.</title>
        <authorList>
            <person name="Buettner E."/>
            <person name="Kellner H."/>
        </authorList>
    </citation>
    <scope>NUCLEOTIDE SEQUENCE [LARGE SCALE GENOMIC DNA]</scope>
    <source>
        <strain evidence="5 6">DSM 110363</strain>
    </source>
</reference>
<keyword evidence="2" id="KW-0808">Transferase</keyword>
<evidence type="ECO:0000256" key="2">
    <source>
        <dbReference type="ARBA" id="ARBA00022679"/>
    </source>
</evidence>
<comment type="caution">
    <text evidence="5">The sequence shown here is derived from an EMBL/GenBank/DDBJ whole genome shotgun (WGS) entry which is preliminary data.</text>
</comment>
<dbReference type="OrthoDB" id="1606438at2759"/>
<dbReference type="PANTHER" id="PTHR43712">
    <property type="entry name" value="PUTATIVE (AFU_ORTHOLOGUE AFUA_4G14580)-RELATED"/>
    <property type="match status" value="1"/>
</dbReference>
<dbReference type="InterPro" id="IPR001077">
    <property type="entry name" value="COMT_C"/>
</dbReference>
<dbReference type="AlphaFoldDB" id="A0A7C8IHD0"/>
<dbReference type="Gene3D" id="1.10.10.10">
    <property type="entry name" value="Winged helix-like DNA-binding domain superfamily/Winged helix DNA-binding domain"/>
    <property type="match status" value="1"/>
</dbReference>
<evidence type="ECO:0000313" key="5">
    <source>
        <dbReference type="EMBL" id="KAF2963729.1"/>
    </source>
</evidence>
<feature type="domain" description="O-methyltransferase C-terminal" evidence="4">
    <location>
        <begin position="199"/>
        <end position="386"/>
    </location>
</feature>
<evidence type="ECO:0000256" key="1">
    <source>
        <dbReference type="ARBA" id="ARBA00022603"/>
    </source>
</evidence>
<dbReference type="InterPro" id="IPR016461">
    <property type="entry name" value="COMT-like"/>
</dbReference>
<dbReference type="SUPFAM" id="SSF53335">
    <property type="entry name" value="S-adenosyl-L-methionine-dependent methyltransferases"/>
    <property type="match status" value="1"/>
</dbReference>
<sequence length="412" mass="46019">MLTTEKMTIGGATPSLMELAARVTDITQEISKYFELHNIQPPSFAPDSNDPPTSLKYVALQTSLKTCLEDLTLLVDGPKRSMRTLICQANDLAAFQIAFDFGFFNFIPLDGAISLQDLANRAGIDLDRTARCVRILATHRVFHEIEPNIIAHTAASAIFCRDEEILCAGQYMLDELFKASTATSECFKLHPHRSDAEHSAFYTRHGATMFKYYDMNPPHAIRFAKAMTGATKFTDRRTTELRDLFHWGALKGTVVDVGGGSGHVSIELAKVFPHLNFVVQDASLDMLAQGKPLLTDAPARNIAAFFIRQCIHNLCDRDVIRVFKALVPGLEGSDSGTPLLINDTVMPEPGVWPAHIERELRQMDMLMMIALGAKQRTQAEFEELLRLADTRYQLINCHTQEQMGLLEVHLKI</sequence>
<keyword evidence="3" id="KW-0949">S-adenosyl-L-methionine</keyword>
<dbReference type="Proteomes" id="UP000481858">
    <property type="component" value="Unassembled WGS sequence"/>
</dbReference>
<dbReference type="InterPro" id="IPR036388">
    <property type="entry name" value="WH-like_DNA-bd_sf"/>
</dbReference>
<dbReference type="Gene3D" id="3.40.50.150">
    <property type="entry name" value="Vaccinia Virus protein VP39"/>
    <property type="match status" value="1"/>
</dbReference>
<dbReference type="InterPro" id="IPR036390">
    <property type="entry name" value="WH_DNA-bd_sf"/>
</dbReference>
<protein>
    <recommendedName>
        <fullName evidence="4">O-methyltransferase C-terminal domain-containing protein</fullName>
    </recommendedName>
</protein>